<name>A0A814IA52_9BILA</name>
<evidence type="ECO:0000313" key="2">
    <source>
        <dbReference type="EMBL" id="CAF1019022.1"/>
    </source>
</evidence>
<protein>
    <submittedName>
        <fullName evidence="2">Uncharacterized protein</fullName>
    </submittedName>
</protein>
<feature type="transmembrane region" description="Helical" evidence="1">
    <location>
        <begin position="73"/>
        <end position="95"/>
    </location>
</feature>
<feature type="transmembrane region" description="Helical" evidence="1">
    <location>
        <begin position="43"/>
        <end position="67"/>
    </location>
</feature>
<dbReference type="AlphaFoldDB" id="A0A814IA52"/>
<dbReference type="Proteomes" id="UP000663860">
    <property type="component" value="Unassembled WGS sequence"/>
</dbReference>
<gene>
    <name evidence="2" type="ORF">IZO911_LOCUS18616</name>
</gene>
<comment type="caution">
    <text evidence="2">The sequence shown here is derived from an EMBL/GenBank/DDBJ whole genome shotgun (WGS) entry which is preliminary data.</text>
</comment>
<evidence type="ECO:0000313" key="3">
    <source>
        <dbReference type="Proteomes" id="UP000663860"/>
    </source>
</evidence>
<proteinExistence type="predicted"/>
<accession>A0A814IA52</accession>
<sequence length="111" mass="12454">MYFLRQQPRVRPFAITSKVTAIVNNRVTIIAMDRRNLRVLHNIMINVVIMSVAGAPSLVITICILAGQVTDETVIYCNLFTLIGVVLITITSFFLTKNAKKSFVNLIQCLK</sequence>
<organism evidence="2 3">
    <name type="scientific">Adineta steineri</name>
    <dbReference type="NCBI Taxonomy" id="433720"/>
    <lineage>
        <taxon>Eukaryota</taxon>
        <taxon>Metazoa</taxon>
        <taxon>Spiralia</taxon>
        <taxon>Gnathifera</taxon>
        <taxon>Rotifera</taxon>
        <taxon>Eurotatoria</taxon>
        <taxon>Bdelloidea</taxon>
        <taxon>Adinetida</taxon>
        <taxon>Adinetidae</taxon>
        <taxon>Adineta</taxon>
    </lineage>
</organism>
<keyword evidence="1" id="KW-0472">Membrane</keyword>
<dbReference type="EMBL" id="CAJNOE010000180">
    <property type="protein sequence ID" value="CAF1019022.1"/>
    <property type="molecule type" value="Genomic_DNA"/>
</dbReference>
<keyword evidence="1" id="KW-0812">Transmembrane</keyword>
<keyword evidence="1" id="KW-1133">Transmembrane helix</keyword>
<reference evidence="2" key="1">
    <citation type="submission" date="2021-02" db="EMBL/GenBank/DDBJ databases">
        <authorList>
            <person name="Nowell W R."/>
        </authorList>
    </citation>
    <scope>NUCLEOTIDE SEQUENCE</scope>
</reference>
<evidence type="ECO:0000256" key="1">
    <source>
        <dbReference type="SAM" id="Phobius"/>
    </source>
</evidence>